<keyword evidence="3" id="KW-1185">Reference proteome</keyword>
<evidence type="ECO:0000313" key="3">
    <source>
        <dbReference type="Proteomes" id="UP000435649"/>
    </source>
</evidence>
<dbReference type="Pfam" id="PF01261">
    <property type="entry name" value="AP_endonuc_2"/>
    <property type="match status" value="1"/>
</dbReference>
<evidence type="ECO:0000259" key="1">
    <source>
        <dbReference type="Pfam" id="PF01261"/>
    </source>
</evidence>
<reference evidence="2 3" key="1">
    <citation type="submission" date="2019-08" db="EMBL/GenBank/DDBJ databases">
        <title>In-depth cultivation of the pig gut microbiome towards novel bacterial diversity and tailored functional studies.</title>
        <authorList>
            <person name="Wylensek D."/>
            <person name="Hitch T.C.A."/>
            <person name="Clavel T."/>
        </authorList>
    </citation>
    <scope>NUCLEOTIDE SEQUENCE [LARGE SCALE GENOMIC DNA]</scope>
    <source>
        <strain evidence="2 3">BBE-744-WT-12</strain>
    </source>
</reference>
<dbReference type="InterPro" id="IPR050312">
    <property type="entry name" value="IolE/XylAMocC-like"/>
</dbReference>
<name>A0A844G6C2_9BACT</name>
<dbReference type="InterPro" id="IPR036237">
    <property type="entry name" value="Xyl_isomerase-like_sf"/>
</dbReference>
<dbReference type="EMBL" id="VUNS01000019">
    <property type="protein sequence ID" value="MST98442.1"/>
    <property type="molecule type" value="Genomic_DNA"/>
</dbReference>
<proteinExistence type="predicted"/>
<gene>
    <name evidence="2" type="ORF">FYJ85_15480</name>
</gene>
<feature type="domain" description="Xylose isomerase-like TIM barrel" evidence="1">
    <location>
        <begin position="35"/>
        <end position="255"/>
    </location>
</feature>
<dbReference type="Gene3D" id="3.20.20.150">
    <property type="entry name" value="Divalent-metal-dependent TIM barrel enzymes"/>
    <property type="match status" value="1"/>
</dbReference>
<sequence length="274" mass="30335">MDNPPGCGENKVNPLRLSLADWCFRPPEAAAEAWFRQVRAMGYDGVELVPAERRQAALDAGLEIVSLAGPGMADGFSRRANRAKLTDELKRLADEASACGAPYLVVFSGNRGGMSREEGFENCREAFSGLLPELRGSGVKLLFEMLNSFDHKDYLADREAFGFELADALDDPDFLLLYDVYHMAKAGDDPYDSVPRHIDRIGHFHIAALEKRGFPAEGAAIDYRRLLLPVRETYTGFFGMEFLSGNPAEDAAKAEKLFRSYAGTETVKELRHSC</sequence>
<protein>
    <submittedName>
        <fullName evidence="2">TIM barrel protein</fullName>
    </submittedName>
</protein>
<dbReference type="PANTHER" id="PTHR12110:SF21">
    <property type="entry name" value="XYLOSE ISOMERASE-LIKE TIM BARREL DOMAIN-CONTAINING PROTEIN"/>
    <property type="match status" value="1"/>
</dbReference>
<comment type="caution">
    <text evidence="2">The sequence shown here is derived from an EMBL/GenBank/DDBJ whole genome shotgun (WGS) entry which is preliminary data.</text>
</comment>
<dbReference type="InterPro" id="IPR013022">
    <property type="entry name" value="Xyl_isomerase-like_TIM-brl"/>
</dbReference>
<accession>A0A844G6C2</accession>
<dbReference type="SUPFAM" id="SSF51658">
    <property type="entry name" value="Xylose isomerase-like"/>
    <property type="match status" value="1"/>
</dbReference>
<dbReference type="AlphaFoldDB" id="A0A844G6C2"/>
<dbReference type="PANTHER" id="PTHR12110">
    <property type="entry name" value="HYDROXYPYRUVATE ISOMERASE"/>
    <property type="match status" value="1"/>
</dbReference>
<evidence type="ECO:0000313" key="2">
    <source>
        <dbReference type="EMBL" id="MST98442.1"/>
    </source>
</evidence>
<organism evidence="2 3">
    <name type="scientific">Victivallis lenta</name>
    <dbReference type="NCBI Taxonomy" id="2606640"/>
    <lineage>
        <taxon>Bacteria</taxon>
        <taxon>Pseudomonadati</taxon>
        <taxon>Lentisphaerota</taxon>
        <taxon>Lentisphaeria</taxon>
        <taxon>Victivallales</taxon>
        <taxon>Victivallaceae</taxon>
        <taxon>Victivallis</taxon>
    </lineage>
</organism>
<dbReference type="Proteomes" id="UP000435649">
    <property type="component" value="Unassembled WGS sequence"/>
</dbReference>